<dbReference type="PANTHER" id="PTHR45453">
    <property type="entry name" value="PHOSPHATE REGULON SENSOR PROTEIN PHOR"/>
    <property type="match status" value="1"/>
</dbReference>
<evidence type="ECO:0000313" key="17">
    <source>
        <dbReference type="Proteomes" id="UP000316181"/>
    </source>
</evidence>
<reference evidence="16 17" key="1">
    <citation type="submission" date="2019-06" db="EMBL/GenBank/DDBJ databases">
        <title>Sequencing the genomes of 1000 actinobacteria strains.</title>
        <authorList>
            <person name="Klenk H.-P."/>
        </authorList>
    </citation>
    <scope>NUCLEOTIDE SEQUENCE [LARGE SCALE GENOMIC DNA]</scope>
    <source>
        <strain evidence="16 17">DSM 10596</strain>
    </source>
</reference>
<keyword evidence="11 14" id="KW-0472">Membrane</keyword>
<dbReference type="InterPro" id="IPR003661">
    <property type="entry name" value="HisK_dim/P_dom"/>
</dbReference>
<accession>A0A542SQ01</accession>
<dbReference type="GO" id="GO:0004721">
    <property type="term" value="F:phosphoprotein phosphatase activity"/>
    <property type="evidence" value="ECO:0007669"/>
    <property type="project" value="TreeGrafter"/>
</dbReference>
<dbReference type="Pfam" id="PF02518">
    <property type="entry name" value="HATPase_c"/>
    <property type="match status" value="1"/>
</dbReference>
<keyword evidence="6" id="KW-0808">Transferase</keyword>
<dbReference type="CDD" id="cd00082">
    <property type="entry name" value="HisKA"/>
    <property type="match status" value="1"/>
</dbReference>
<dbReference type="EMBL" id="VFNV01000001">
    <property type="protein sequence ID" value="TQK76347.1"/>
    <property type="molecule type" value="Genomic_DNA"/>
</dbReference>
<dbReference type="GO" id="GO:0016036">
    <property type="term" value="P:cellular response to phosphate starvation"/>
    <property type="evidence" value="ECO:0007669"/>
    <property type="project" value="TreeGrafter"/>
</dbReference>
<keyword evidence="14" id="KW-1133">Transmembrane helix</keyword>
<dbReference type="Proteomes" id="UP000316181">
    <property type="component" value="Unassembled WGS sequence"/>
</dbReference>
<dbReference type="Gene3D" id="1.10.287.130">
    <property type="match status" value="1"/>
</dbReference>
<dbReference type="PROSITE" id="PS50109">
    <property type="entry name" value="HIS_KIN"/>
    <property type="match status" value="1"/>
</dbReference>
<proteinExistence type="predicted"/>
<evidence type="ECO:0000256" key="1">
    <source>
        <dbReference type="ARBA" id="ARBA00000085"/>
    </source>
</evidence>
<dbReference type="InterPro" id="IPR050351">
    <property type="entry name" value="BphY/WalK/GraS-like"/>
</dbReference>
<keyword evidence="4" id="KW-1003">Cell membrane</keyword>
<gene>
    <name evidence="16" type="ORF">FB389_1016</name>
</gene>
<evidence type="ECO:0000259" key="15">
    <source>
        <dbReference type="PROSITE" id="PS50109"/>
    </source>
</evidence>
<keyword evidence="5" id="KW-0597">Phosphoprotein</keyword>
<dbReference type="Gene3D" id="3.30.565.10">
    <property type="entry name" value="Histidine kinase-like ATPase, C-terminal domain"/>
    <property type="match status" value="1"/>
</dbReference>
<evidence type="ECO:0000313" key="16">
    <source>
        <dbReference type="EMBL" id="TQK76347.1"/>
    </source>
</evidence>
<evidence type="ECO:0000256" key="10">
    <source>
        <dbReference type="ARBA" id="ARBA00023012"/>
    </source>
</evidence>
<evidence type="ECO:0000256" key="2">
    <source>
        <dbReference type="ARBA" id="ARBA00004236"/>
    </source>
</evidence>
<comment type="subcellular location">
    <subcellularLocation>
        <location evidence="2">Cell membrane</location>
    </subcellularLocation>
</comment>
<evidence type="ECO:0000256" key="3">
    <source>
        <dbReference type="ARBA" id="ARBA00012438"/>
    </source>
</evidence>
<dbReference type="InterPro" id="IPR036097">
    <property type="entry name" value="HisK_dim/P_sf"/>
</dbReference>
<keyword evidence="7" id="KW-0547">Nucleotide-binding</keyword>
<evidence type="ECO:0000256" key="7">
    <source>
        <dbReference type="ARBA" id="ARBA00022741"/>
    </source>
</evidence>
<sequence>MDTTIANGSAWPLLLAGLLGLSVGLVAGIAFRQSEKAQQRVQPPVEPELDDQIVRVLSVLRSAVIALGPGDVVLRASPAAYAMGMVRGEYLVHAELRELVDQVRRTGDIIDQEIEFPRTGTEKQTVEVRIAHLTNDIVVIFAEDHTRARRMEQIRQDFAVNVSHELKTPVGAISLLAETLEAAADDPVAVRRFAAKTQQEATRLAALVHDIIELSRLQGAAALMDLREVSVDEVVSEAADAVRVVASGRDQAIILPEPSEHRVYGDHDLLVTAVRNLLANASAYSPPGSTIHIGVTAEAGMVGIQVVDHGIGLSAADRERIFERFYRADPARARDTGGTGLGLAIVKHVAQDHGGRVDVWSVPGQGSTFTLFIPEPHPGPSPSQLHSQIGDALHDQRANS</sequence>
<dbReference type="FunFam" id="1.10.287.130:FF:000008">
    <property type="entry name" value="Two-component sensor histidine kinase"/>
    <property type="match status" value="1"/>
</dbReference>
<dbReference type="SMART" id="SM00388">
    <property type="entry name" value="HisKA"/>
    <property type="match status" value="1"/>
</dbReference>
<feature type="transmembrane region" description="Helical" evidence="14">
    <location>
        <begin position="12"/>
        <end position="31"/>
    </location>
</feature>
<comment type="catalytic activity">
    <reaction evidence="1">
        <text>ATP + protein L-histidine = ADP + protein N-phospho-L-histidine.</text>
        <dbReference type="EC" id="2.7.13.3"/>
    </reaction>
</comment>
<keyword evidence="8 16" id="KW-0418">Kinase</keyword>
<dbReference type="GO" id="GO:0000155">
    <property type="term" value="F:phosphorelay sensor kinase activity"/>
    <property type="evidence" value="ECO:0007669"/>
    <property type="project" value="InterPro"/>
</dbReference>
<feature type="domain" description="Histidine kinase" evidence="15">
    <location>
        <begin position="161"/>
        <end position="377"/>
    </location>
</feature>
<evidence type="ECO:0000256" key="8">
    <source>
        <dbReference type="ARBA" id="ARBA00022777"/>
    </source>
</evidence>
<dbReference type="PRINTS" id="PR00344">
    <property type="entry name" value="BCTRLSENSOR"/>
</dbReference>
<dbReference type="SUPFAM" id="SSF55874">
    <property type="entry name" value="ATPase domain of HSP90 chaperone/DNA topoisomerase II/histidine kinase"/>
    <property type="match status" value="1"/>
</dbReference>
<dbReference type="GO" id="GO:0005886">
    <property type="term" value="C:plasma membrane"/>
    <property type="evidence" value="ECO:0007669"/>
    <property type="project" value="UniProtKB-SubCell"/>
</dbReference>
<dbReference type="PANTHER" id="PTHR45453:SF1">
    <property type="entry name" value="PHOSPHATE REGULON SENSOR PROTEIN PHOR"/>
    <property type="match status" value="1"/>
</dbReference>
<dbReference type="GO" id="GO:0005524">
    <property type="term" value="F:ATP binding"/>
    <property type="evidence" value="ECO:0007669"/>
    <property type="project" value="UniProtKB-KW"/>
</dbReference>
<dbReference type="InterPro" id="IPR003594">
    <property type="entry name" value="HATPase_dom"/>
</dbReference>
<evidence type="ECO:0000256" key="5">
    <source>
        <dbReference type="ARBA" id="ARBA00022553"/>
    </source>
</evidence>
<feature type="region of interest" description="Disordered" evidence="13">
    <location>
        <begin position="375"/>
        <end position="400"/>
    </location>
</feature>
<comment type="caution">
    <text evidence="16">The sequence shown here is derived from an EMBL/GenBank/DDBJ whole genome shotgun (WGS) entry which is preliminary data.</text>
</comment>
<dbReference type="AlphaFoldDB" id="A0A542SQ01"/>
<dbReference type="FunFam" id="3.30.565.10:FF:000006">
    <property type="entry name" value="Sensor histidine kinase WalK"/>
    <property type="match status" value="1"/>
</dbReference>
<dbReference type="SMART" id="SM00387">
    <property type="entry name" value="HATPase_c"/>
    <property type="match status" value="1"/>
</dbReference>
<keyword evidence="10" id="KW-0902">Two-component regulatory system</keyword>
<keyword evidence="9" id="KW-0067">ATP-binding</keyword>
<keyword evidence="17" id="KW-1185">Reference proteome</keyword>
<evidence type="ECO:0000256" key="6">
    <source>
        <dbReference type="ARBA" id="ARBA00022679"/>
    </source>
</evidence>
<evidence type="ECO:0000256" key="13">
    <source>
        <dbReference type="SAM" id="MobiDB-lite"/>
    </source>
</evidence>
<evidence type="ECO:0000256" key="14">
    <source>
        <dbReference type="SAM" id="Phobius"/>
    </source>
</evidence>
<evidence type="ECO:0000256" key="12">
    <source>
        <dbReference type="ARBA" id="ARBA00039401"/>
    </source>
</evidence>
<keyword evidence="14" id="KW-0812">Transmembrane</keyword>
<organism evidence="16 17">
    <name type="scientific">Rarobacter incanus</name>
    <dbReference type="NCBI Taxonomy" id="153494"/>
    <lineage>
        <taxon>Bacteria</taxon>
        <taxon>Bacillati</taxon>
        <taxon>Actinomycetota</taxon>
        <taxon>Actinomycetes</taxon>
        <taxon>Micrococcales</taxon>
        <taxon>Rarobacteraceae</taxon>
        <taxon>Rarobacter</taxon>
    </lineage>
</organism>
<dbReference type="InterPro" id="IPR036890">
    <property type="entry name" value="HATPase_C_sf"/>
</dbReference>
<dbReference type="EC" id="2.7.13.3" evidence="3"/>
<dbReference type="SUPFAM" id="SSF47384">
    <property type="entry name" value="Homodimeric domain of signal transducing histidine kinase"/>
    <property type="match status" value="1"/>
</dbReference>
<name>A0A542SQ01_9MICO</name>
<evidence type="ECO:0000256" key="4">
    <source>
        <dbReference type="ARBA" id="ARBA00022475"/>
    </source>
</evidence>
<dbReference type="Pfam" id="PF00512">
    <property type="entry name" value="HisKA"/>
    <property type="match status" value="1"/>
</dbReference>
<evidence type="ECO:0000256" key="9">
    <source>
        <dbReference type="ARBA" id="ARBA00022840"/>
    </source>
</evidence>
<dbReference type="CDD" id="cd00075">
    <property type="entry name" value="HATPase"/>
    <property type="match status" value="1"/>
</dbReference>
<protein>
    <recommendedName>
        <fullName evidence="12">Sensor-like histidine kinase SenX3</fullName>
        <ecNumber evidence="3">2.7.13.3</ecNumber>
    </recommendedName>
</protein>
<dbReference type="InterPro" id="IPR004358">
    <property type="entry name" value="Sig_transdc_His_kin-like_C"/>
</dbReference>
<dbReference type="InterPro" id="IPR005467">
    <property type="entry name" value="His_kinase_dom"/>
</dbReference>
<evidence type="ECO:0000256" key="11">
    <source>
        <dbReference type="ARBA" id="ARBA00023136"/>
    </source>
</evidence>
<dbReference type="RefSeq" id="WP_246043525.1">
    <property type="nucleotide sequence ID" value="NZ_BAAATB010000002.1"/>
</dbReference>